<proteinExistence type="predicted"/>
<protein>
    <submittedName>
        <fullName evidence="2">Uncharacterized protein</fullName>
    </submittedName>
</protein>
<dbReference type="STRING" id="1855912.LuPra_00587"/>
<reference evidence="3" key="2">
    <citation type="submission" date="2016-04" db="EMBL/GenBank/DDBJ databases">
        <title>First Complete Genome Sequence of a Subdivision 6 Acidobacterium.</title>
        <authorList>
            <person name="Huang S."/>
            <person name="Vieira S."/>
            <person name="Bunk B."/>
            <person name="Riedel T."/>
            <person name="Sproeer C."/>
            <person name="Overmann J."/>
        </authorList>
    </citation>
    <scope>NUCLEOTIDE SEQUENCE [LARGE SCALE GENOMIC DNA]</scope>
    <source>
        <strain evidence="3">DSM 100886 HEG_-6_39</strain>
    </source>
</reference>
<feature type="compositionally biased region" description="Low complexity" evidence="1">
    <location>
        <begin position="210"/>
        <end position="222"/>
    </location>
</feature>
<evidence type="ECO:0000256" key="1">
    <source>
        <dbReference type="SAM" id="MobiDB-lite"/>
    </source>
</evidence>
<keyword evidence="3" id="KW-1185">Reference proteome</keyword>
<accession>A0A143PI24</accession>
<reference evidence="2 3" key="1">
    <citation type="journal article" date="2016" name="Genome Announc.">
        <title>First Complete Genome Sequence of a Subdivision 6 Acidobacterium Strain.</title>
        <authorList>
            <person name="Huang S."/>
            <person name="Vieira S."/>
            <person name="Bunk B."/>
            <person name="Riedel T."/>
            <person name="Sproer C."/>
            <person name="Overmann J."/>
        </authorList>
    </citation>
    <scope>NUCLEOTIDE SEQUENCE [LARGE SCALE GENOMIC DNA]</scope>
    <source>
        <strain evidence="3">DSM 100886 HEG_-6_39</strain>
    </source>
</reference>
<feature type="region of interest" description="Disordered" evidence="1">
    <location>
        <begin position="181"/>
        <end position="229"/>
    </location>
</feature>
<dbReference type="AlphaFoldDB" id="A0A143PI24"/>
<name>A0A143PI24_LUTPR</name>
<organism evidence="2 3">
    <name type="scientific">Luteitalea pratensis</name>
    <dbReference type="NCBI Taxonomy" id="1855912"/>
    <lineage>
        <taxon>Bacteria</taxon>
        <taxon>Pseudomonadati</taxon>
        <taxon>Acidobacteriota</taxon>
        <taxon>Vicinamibacteria</taxon>
        <taxon>Vicinamibacterales</taxon>
        <taxon>Vicinamibacteraceae</taxon>
        <taxon>Luteitalea</taxon>
    </lineage>
</organism>
<dbReference type="KEGG" id="abac:LuPra_00587"/>
<evidence type="ECO:0000313" key="3">
    <source>
        <dbReference type="Proteomes" id="UP000076079"/>
    </source>
</evidence>
<gene>
    <name evidence="2" type="ORF">LuPra_00587</name>
</gene>
<sequence length="264" mass="28032">MGPPRATSCTRPCAGTRAWRTSSTISSRWSVRVGSTSCTSAGLSGTAVACCGRAADRMSVTVQRRIVRAESLHTHRAGRRTLSTESARAHHARPFGQLAQGMGGAAAATRPGANGWTDEATRLKAPASLRLHLDAADGTAPRRTASPYYGQMQVTQPSAHWSPLAPVVAGRRLRAFGGRAAARAWHAGRPGGGEQPRATEGTPRRRRHSAGASVAARSGSARLGNRCPSRVSEARWQRNLPGDAERDVEIGRIRSVPVLTHVKM</sequence>
<evidence type="ECO:0000313" key="2">
    <source>
        <dbReference type="EMBL" id="AMY07414.1"/>
    </source>
</evidence>
<dbReference type="Proteomes" id="UP000076079">
    <property type="component" value="Chromosome"/>
</dbReference>
<dbReference type="EMBL" id="CP015136">
    <property type="protein sequence ID" value="AMY07414.1"/>
    <property type="molecule type" value="Genomic_DNA"/>
</dbReference>